<dbReference type="KEGG" id="sri:SELR_11390"/>
<dbReference type="RefSeq" id="WP_014424284.1">
    <property type="nucleotide sequence ID" value="NC_017068.1"/>
</dbReference>
<evidence type="ECO:0000313" key="1">
    <source>
        <dbReference type="EMBL" id="BAL82847.1"/>
    </source>
</evidence>
<organism evidence="1 2">
    <name type="scientific">Selenomonas ruminantium subsp. lactilytica (strain NBRC 103574 / TAM6421)</name>
    <dbReference type="NCBI Taxonomy" id="927704"/>
    <lineage>
        <taxon>Bacteria</taxon>
        <taxon>Bacillati</taxon>
        <taxon>Bacillota</taxon>
        <taxon>Negativicutes</taxon>
        <taxon>Selenomonadales</taxon>
        <taxon>Selenomonadaceae</taxon>
        <taxon>Selenomonas</taxon>
    </lineage>
</organism>
<dbReference type="Proteomes" id="UP000007887">
    <property type="component" value="Chromosome"/>
</dbReference>
<dbReference type="PATRIC" id="fig|927704.6.peg.1174"/>
<dbReference type="HOGENOM" id="CLU_2652411_0_0_9"/>
<evidence type="ECO:0000313" key="2">
    <source>
        <dbReference type="Proteomes" id="UP000007887"/>
    </source>
</evidence>
<accession>I0GQ10</accession>
<dbReference type="EMBL" id="AP012292">
    <property type="protein sequence ID" value="BAL82847.1"/>
    <property type="molecule type" value="Genomic_DNA"/>
</dbReference>
<name>I0GQ10_SELRL</name>
<sequence length="76" mass="8240">MSISSMKSAVSNYVTQTILAQTERMKAKRGVVHGGRVVIGDSVYPYTTAVDIYFKDGDAVWCILADNKRTAVVVGV</sequence>
<protein>
    <submittedName>
        <fullName evidence="1">Uncharacterized protein</fullName>
    </submittedName>
</protein>
<dbReference type="AlphaFoldDB" id="I0GQ10"/>
<proteinExistence type="predicted"/>
<gene>
    <name evidence="1" type="ordered locus">SELR_11390</name>
</gene>
<reference evidence="1 2" key="1">
    <citation type="submission" date="2011-10" db="EMBL/GenBank/DDBJ databases">
        <title>Whole genome sequence of Selenomonas ruminantium subsp. lactilytica TAM6421.</title>
        <authorList>
            <person name="Oguchi A."/>
            <person name="Ankai A."/>
            <person name="Kaneko J."/>
            <person name="Yamada-Narita S."/>
            <person name="Fukui S."/>
            <person name="Takahashi M."/>
            <person name="Onodera T."/>
            <person name="Kojima S."/>
            <person name="Fushimi T."/>
            <person name="Abe N."/>
            <person name="Kamio Y."/>
            <person name="Yamazaki S."/>
            <person name="Fujita N."/>
        </authorList>
    </citation>
    <scope>NUCLEOTIDE SEQUENCE [LARGE SCALE GENOMIC DNA]</scope>
    <source>
        <strain evidence="2">NBRC 103574 / TAM6421</strain>
    </source>
</reference>